<proteinExistence type="predicted"/>
<dbReference type="EMBL" id="PXOA01000672">
    <property type="protein sequence ID" value="RFU73282.1"/>
    <property type="molecule type" value="Genomic_DNA"/>
</dbReference>
<keyword evidence="2" id="KW-1185">Reference proteome</keyword>
<evidence type="ECO:0000313" key="1">
    <source>
        <dbReference type="EMBL" id="RFU73282.1"/>
    </source>
</evidence>
<sequence>MPRSKLARRGSSLDNAMGVKLAGADAAKSQLSVDNARASAGEHKKMLLRALRSGIQVKSRGEGGRRRAREQSWRWRLEAASWLAGLVRWLAALAASEQRYWRRC</sequence>
<organism evidence="1 2">
    <name type="scientific">Trichoderma arundinaceum</name>
    <dbReference type="NCBI Taxonomy" id="490622"/>
    <lineage>
        <taxon>Eukaryota</taxon>
        <taxon>Fungi</taxon>
        <taxon>Dikarya</taxon>
        <taxon>Ascomycota</taxon>
        <taxon>Pezizomycotina</taxon>
        <taxon>Sordariomycetes</taxon>
        <taxon>Hypocreomycetidae</taxon>
        <taxon>Hypocreales</taxon>
        <taxon>Hypocreaceae</taxon>
        <taxon>Trichoderma</taxon>
    </lineage>
</organism>
<comment type="caution">
    <text evidence="1">The sequence shown here is derived from an EMBL/GenBank/DDBJ whole genome shotgun (WGS) entry which is preliminary data.</text>
</comment>
<gene>
    <name evidence="1" type="ORF">TARUN_8974</name>
</gene>
<accession>A0A395NB05</accession>
<dbReference type="AlphaFoldDB" id="A0A395NB05"/>
<reference evidence="1 2" key="1">
    <citation type="journal article" date="2018" name="PLoS Pathog.">
        <title>Evolution of structural diversity of trichothecenes, a family of toxins produced by plant pathogenic and entomopathogenic fungi.</title>
        <authorList>
            <person name="Proctor R.H."/>
            <person name="McCormick S.P."/>
            <person name="Kim H.S."/>
            <person name="Cardoza R.E."/>
            <person name="Stanley A.M."/>
            <person name="Lindo L."/>
            <person name="Kelly A."/>
            <person name="Brown D.W."/>
            <person name="Lee T."/>
            <person name="Vaughan M.M."/>
            <person name="Alexander N.J."/>
            <person name="Busman M."/>
            <person name="Gutierrez S."/>
        </authorList>
    </citation>
    <scope>NUCLEOTIDE SEQUENCE [LARGE SCALE GENOMIC DNA]</scope>
    <source>
        <strain evidence="1 2">IBT 40837</strain>
    </source>
</reference>
<dbReference type="Proteomes" id="UP000266272">
    <property type="component" value="Unassembled WGS sequence"/>
</dbReference>
<evidence type="ECO:0000313" key="2">
    <source>
        <dbReference type="Proteomes" id="UP000266272"/>
    </source>
</evidence>
<name>A0A395NB05_TRIAR</name>
<protein>
    <submittedName>
        <fullName evidence="1">Uncharacterized protein</fullName>
    </submittedName>
</protein>